<dbReference type="PROSITE" id="PS00211">
    <property type="entry name" value="ABC_TRANSPORTER_1"/>
    <property type="match status" value="1"/>
</dbReference>
<keyword evidence="18" id="KW-1185">Reference proteome</keyword>
<dbReference type="SUPFAM" id="SSF52540">
    <property type="entry name" value="P-loop containing nucleoside triphosphate hydrolases"/>
    <property type="match status" value="1"/>
</dbReference>
<evidence type="ECO:0000256" key="2">
    <source>
        <dbReference type="ARBA" id="ARBA00005417"/>
    </source>
</evidence>
<comment type="similarity">
    <text evidence="2">Belongs to the ABC transporter superfamily.</text>
</comment>
<dbReference type="CDD" id="cd03257">
    <property type="entry name" value="ABC_NikE_OppD_transporters"/>
    <property type="match status" value="1"/>
</dbReference>
<dbReference type="PROSITE" id="PS50893">
    <property type="entry name" value="ABC_TRANSPORTER_2"/>
    <property type="match status" value="1"/>
</dbReference>
<evidence type="ECO:0000313" key="17">
    <source>
        <dbReference type="EMBL" id="MBC8571930.1"/>
    </source>
</evidence>
<comment type="caution">
    <text evidence="17">The sequence shown here is derived from an EMBL/GenBank/DDBJ whole genome shotgun (WGS) entry which is preliminary data.</text>
</comment>
<dbReference type="RefSeq" id="WP_249306923.1">
    <property type="nucleotide sequence ID" value="NZ_JACRSZ010000001.1"/>
</dbReference>
<organism evidence="17 18">
    <name type="scientific">Jingyaoa shaoxingensis</name>
    <dbReference type="NCBI Taxonomy" id="2763671"/>
    <lineage>
        <taxon>Bacteria</taxon>
        <taxon>Bacillati</taxon>
        <taxon>Bacillota</taxon>
        <taxon>Clostridia</taxon>
        <taxon>Lachnospirales</taxon>
        <taxon>Lachnospiraceae</taxon>
        <taxon>Jingyaoa</taxon>
    </lineage>
</organism>
<gene>
    <name evidence="17" type="ORF">H8716_02335</name>
</gene>
<dbReference type="PANTHER" id="PTHR43297:SF13">
    <property type="entry name" value="NICKEL ABC TRANSPORTER, ATP-BINDING PROTEIN"/>
    <property type="match status" value="1"/>
</dbReference>
<sequence>MEQPKNDVLKVKGLHVEFQTSHGMVHAVKDVSLEVKRGRIHALVGESGSGKSVTSLTIMNLLAGNGRVISGDVTLNEKSLLKLPGKEKRQLYGDKIGMIFQDPTAALDPLFTVEQLLLEGLRKHHRMSKKQAREIALENLRMMNLRDPEELMKKKPYELSGGMCQRVMIAIAMSMKPDYLIADEPTTALDVTVQKQILEEIYQLSRKENLGVLFITHDLGVVAEIADDVSIMKDGEIVENGTVENIFYHPQHPYTKKLLDAVL</sequence>
<keyword evidence="8" id="KW-1278">Translocase</keyword>
<dbReference type="SMART" id="SM00382">
    <property type="entry name" value="AAA"/>
    <property type="match status" value="1"/>
</dbReference>
<keyword evidence="7 17" id="KW-0067">ATP-binding</keyword>
<name>A0ABR7N706_9FIRM</name>
<dbReference type="InterPro" id="IPR003439">
    <property type="entry name" value="ABC_transporter-like_ATP-bd"/>
</dbReference>
<evidence type="ECO:0000259" key="16">
    <source>
        <dbReference type="PROSITE" id="PS50893"/>
    </source>
</evidence>
<evidence type="ECO:0000256" key="13">
    <source>
        <dbReference type="ARBA" id="ARBA00039098"/>
    </source>
</evidence>
<accession>A0ABR7N706</accession>
<keyword evidence="10" id="KW-0921">Nickel transport</keyword>
<comment type="subunit">
    <text evidence="12">The complex is composed of two ATP-binding proteins (NikD and NikE), two transmembrane proteins (NikB and NikC) and a solute-binding protein (NikA).</text>
</comment>
<keyword evidence="6" id="KW-0547">Nucleotide-binding</keyword>
<comment type="subcellular location">
    <subcellularLocation>
        <location evidence="1">Cell membrane</location>
        <topology evidence="1">Peripheral membrane protein</topology>
    </subcellularLocation>
</comment>
<dbReference type="EC" id="7.2.2.11" evidence="13"/>
<evidence type="ECO:0000256" key="8">
    <source>
        <dbReference type="ARBA" id="ARBA00022967"/>
    </source>
</evidence>
<reference evidence="17 18" key="1">
    <citation type="submission" date="2020-08" db="EMBL/GenBank/DDBJ databases">
        <title>Genome public.</title>
        <authorList>
            <person name="Liu C."/>
            <person name="Sun Q."/>
        </authorList>
    </citation>
    <scope>NUCLEOTIDE SEQUENCE [LARGE SCALE GENOMIC DNA]</scope>
    <source>
        <strain evidence="17 18">NSJ-46</strain>
    </source>
</reference>
<evidence type="ECO:0000256" key="1">
    <source>
        <dbReference type="ARBA" id="ARBA00004202"/>
    </source>
</evidence>
<evidence type="ECO:0000313" key="18">
    <source>
        <dbReference type="Proteomes" id="UP000657421"/>
    </source>
</evidence>
<dbReference type="Gene3D" id="3.40.50.300">
    <property type="entry name" value="P-loop containing nucleotide triphosphate hydrolases"/>
    <property type="match status" value="1"/>
</dbReference>
<protein>
    <recommendedName>
        <fullName evidence="14">Nickel import system ATP-binding protein NikD</fullName>
        <ecNumber evidence="13">7.2.2.11</ecNumber>
    </recommendedName>
</protein>
<dbReference type="Pfam" id="PF00005">
    <property type="entry name" value="ABC_tran"/>
    <property type="match status" value="1"/>
</dbReference>
<feature type="domain" description="ABC transporter" evidence="16">
    <location>
        <begin position="9"/>
        <end position="259"/>
    </location>
</feature>
<evidence type="ECO:0000256" key="9">
    <source>
        <dbReference type="ARBA" id="ARBA00023065"/>
    </source>
</evidence>
<keyword evidence="9" id="KW-0406">Ion transport</keyword>
<evidence type="ECO:0000256" key="14">
    <source>
        <dbReference type="ARBA" id="ARBA00044143"/>
    </source>
</evidence>
<keyword evidence="4" id="KW-1003">Cell membrane</keyword>
<evidence type="ECO:0000256" key="10">
    <source>
        <dbReference type="ARBA" id="ARBA00023112"/>
    </source>
</evidence>
<keyword evidence="3" id="KW-0813">Transport</keyword>
<evidence type="ECO:0000256" key="6">
    <source>
        <dbReference type="ARBA" id="ARBA00022741"/>
    </source>
</evidence>
<dbReference type="InterPro" id="IPR050388">
    <property type="entry name" value="ABC_Ni/Peptide_Import"/>
</dbReference>
<dbReference type="InterPro" id="IPR017871">
    <property type="entry name" value="ABC_transporter-like_CS"/>
</dbReference>
<dbReference type="Proteomes" id="UP000657421">
    <property type="component" value="Unassembled WGS sequence"/>
</dbReference>
<dbReference type="GO" id="GO:0005524">
    <property type="term" value="F:ATP binding"/>
    <property type="evidence" value="ECO:0007669"/>
    <property type="project" value="UniProtKB-KW"/>
</dbReference>
<keyword evidence="5" id="KW-0533">Nickel</keyword>
<dbReference type="EMBL" id="JACRSZ010000001">
    <property type="protein sequence ID" value="MBC8571930.1"/>
    <property type="molecule type" value="Genomic_DNA"/>
</dbReference>
<evidence type="ECO:0000256" key="15">
    <source>
        <dbReference type="ARBA" id="ARBA00048610"/>
    </source>
</evidence>
<comment type="catalytic activity">
    <reaction evidence="15">
        <text>Ni(2+)(out) + ATP + H2O = Ni(2+)(in) + ADP + phosphate + H(+)</text>
        <dbReference type="Rhea" id="RHEA:15557"/>
        <dbReference type="ChEBI" id="CHEBI:15377"/>
        <dbReference type="ChEBI" id="CHEBI:15378"/>
        <dbReference type="ChEBI" id="CHEBI:30616"/>
        <dbReference type="ChEBI" id="CHEBI:43474"/>
        <dbReference type="ChEBI" id="CHEBI:49786"/>
        <dbReference type="ChEBI" id="CHEBI:456216"/>
        <dbReference type="EC" id="7.2.2.11"/>
    </reaction>
    <physiologicalReaction direction="left-to-right" evidence="15">
        <dbReference type="Rhea" id="RHEA:15558"/>
    </physiologicalReaction>
</comment>
<proteinExistence type="inferred from homology"/>
<evidence type="ECO:0000256" key="5">
    <source>
        <dbReference type="ARBA" id="ARBA00022596"/>
    </source>
</evidence>
<evidence type="ECO:0000256" key="11">
    <source>
        <dbReference type="ARBA" id="ARBA00023136"/>
    </source>
</evidence>
<evidence type="ECO:0000256" key="3">
    <source>
        <dbReference type="ARBA" id="ARBA00022448"/>
    </source>
</evidence>
<keyword evidence="11" id="KW-0472">Membrane</keyword>
<dbReference type="PANTHER" id="PTHR43297">
    <property type="entry name" value="OLIGOPEPTIDE TRANSPORT ATP-BINDING PROTEIN APPD"/>
    <property type="match status" value="1"/>
</dbReference>
<evidence type="ECO:0000256" key="12">
    <source>
        <dbReference type="ARBA" id="ARBA00038669"/>
    </source>
</evidence>
<evidence type="ECO:0000256" key="4">
    <source>
        <dbReference type="ARBA" id="ARBA00022475"/>
    </source>
</evidence>
<dbReference type="InterPro" id="IPR003593">
    <property type="entry name" value="AAA+_ATPase"/>
</dbReference>
<dbReference type="InterPro" id="IPR027417">
    <property type="entry name" value="P-loop_NTPase"/>
</dbReference>
<evidence type="ECO:0000256" key="7">
    <source>
        <dbReference type="ARBA" id="ARBA00022840"/>
    </source>
</evidence>